<dbReference type="CDD" id="cd00082">
    <property type="entry name" value="HisKA"/>
    <property type="match status" value="1"/>
</dbReference>
<dbReference type="InterPro" id="IPR036890">
    <property type="entry name" value="HATPase_C_sf"/>
</dbReference>
<sequence>MLSNGIKRELTWIVFFAWLLMFFAWLTDLWIQSLFIFILFYIGRQLWSMRKFENWMDGRKANSYPPASGLWSELTYLVSKKQRALEKHADLNLYKSEQFKAASMLIPDAIVSLDEGNHIEWFNTVSKSLIGVRRQDVGHKIESVIRQPEFIQYLKLQDFDKSLTLNSLYKQSRTFEMQVIPYFESHKLLVVRDITELYQLAQIRRDFIANASHELRTPLTVLRGYLEVMLDTPGEHQTTWKLPLEHMETQSLRMQAIIEDLLTLSTIEADSITAVKEMVDVPKMLHQLEEDARQLGNENHHFVFDIDDALVIKGFAEPLKSVFMNLVSNAVRYSPEGGAISVRWFKENNTVVYEVEDEGLGVAQEHIPRLTERFYRVDKDRSRVTGGTGLGLAIVKHVLERHHGKLVIDSVLGKGSVFRCEFPVK</sequence>
<dbReference type="EC" id="2.7.13.3" evidence="3"/>
<dbReference type="PROSITE" id="PS50109">
    <property type="entry name" value="HIS_KIN"/>
    <property type="match status" value="1"/>
</dbReference>
<evidence type="ECO:0000256" key="13">
    <source>
        <dbReference type="ARBA" id="ARBA00023012"/>
    </source>
</evidence>
<dbReference type="NCBIfam" id="TIGR02966">
    <property type="entry name" value="phoR_proteo"/>
    <property type="match status" value="1"/>
</dbReference>
<keyword evidence="14" id="KW-0472">Membrane</keyword>
<dbReference type="InterPro" id="IPR003594">
    <property type="entry name" value="HATPase_dom"/>
</dbReference>
<dbReference type="InterPro" id="IPR005467">
    <property type="entry name" value="His_kinase_dom"/>
</dbReference>
<gene>
    <name evidence="16" type="primary">phoR</name>
    <name evidence="16" type="ORF">THMIRHAM_06260</name>
</gene>
<evidence type="ECO:0000256" key="11">
    <source>
        <dbReference type="ARBA" id="ARBA00022840"/>
    </source>
</evidence>
<dbReference type="InterPro" id="IPR004358">
    <property type="entry name" value="Sig_transdc_His_kin-like_C"/>
</dbReference>
<keyword evidence="9" id="KW-0547">Nucleotide-binding</keyword>
<protein>
    <recommendedName>
        <fullName evidence="3">histidine kinase</fullName>
        <ecNumber evidence="3">2.7.13.3</ecNumber>
    </recommendedName>
</protein>
<keyword evidence="4" id="KW-0813">Transport</keyword>
<dbReference type="Pfam" id="PF11808">
    <property type="entry name" value="PhoR"/>
    <property type="match status" value="1"/>
</dbReference>
<keyword evidence="5" id="KW-1003">Cell membrane</keyword>
<dbReference type="SMART" id="SM00388">
    <property type="entry name" value="HisKA"/>
    <property type="match status" value="1"/>
</dbReference>
<comment type="catalytic activity">
    <reaction evidence="1">
        <text>ATP + protein L-histidine = ADP + protein N-phospho-L-histidine.</text>
        <dbReference type="EC" id="2.7.13.3"/>
    </reaction>
</comment>
<keyword evidence="12 14" id="KW-1133">Transmembrane helix</keyword>
<dbReference type="InterPro" id="IPR003661">
    <property type="entry name" value="HisK_dim/P_dom"/>
</dbReference>
<keyword evidence="13" id="KW-0902">Two-component regulatory system</keyword>
<evidence type="ECO:0000256" key="4">
    <source>
        <dbReference type="ARBA" id="ARBA00022448"/>
    </source>
</evidence>
<keyword evidence="8 14" id="KW-0812">Transmembrane</keyword>
<reference evidence="16" key="1">
    <citation type="journal article" date="2022" name="Arch. Microbiol.">
        <title>Thiomicrorhabdus immobilis sp. nov., a mesophilic sulfur-oxidizing bacterium isolated from sediment of a brackish lake in northern Japan.</title>
        <authorList>
            <person name="Kojima H."/>
            <person name="Mochizuki J."/>
            <person name="Kanda M."/>
            <person name="Watanabe T."/>
            <person name="Fukui M."/>
        </authorList>
    </citation>
    <scope>NUCLEOTIDE SEQUENCE</scope>
    <source>
        <strain evidence="16">Am19</strain>
    </source>
</reference>
<keyword evidence="17" id="KW-1185">Reference proteome</keyword>
<evidence type="ECO:0000256" key="8">
    <source>
        <dbReference type="ARBA" id="ARBA00022692"/>
    </source>
</evidence>
<dbReference type="PANTHER" id="PTHR45453:SF1">
    <property type="entry name" value="PHOSPHATE REGULON SENSOR PROTEIN PHOR"/>
    <property type="match status" value="1"/>
</dbReference>
<evidence type="ECO:0000256" key="6">
    <source>
        <dbReference type="ARBA" id="ARBA00022553"/>
    </source>
</evidence>
<evidence type="ECO:0000256" key="3">
    <source>
        <dbReference type="ARBA" id="ARBA00012438"/>
    </source>
</evidence>
<accession>A0ABM7MBU8</accession>
<dbReference type="SUPFAM" id="SSF47384">
    <property type="entry name" value="Homodimeric domain of signal transducing histidine kinase"/>
    <property type="match status" value="1"/>
</dbReference>
<evidence type="ECO:0000313" key="17">
    <source>
        <dbReference type="Proteomes" id="UP001054820"/>
    </source>
</evidence>
<organism evidence="16 17">
    <name type="scientific">Thiomicrorhabdus immobilis</name>
    <dbReference type="NCBI Taxonomy" id="2791037"/>
    <lineage>
        <taxon>Bacteria</taxon>
        <taxon>Pseudomonadati</taxon>
        <taxon>Pseudomonadota</taxon>
        <taxon>Gammaproteobacteria</taxon>
        <taxon>Thiotrichales</taxon>
        <taxon>Piscirickettsiaceae</taxon>
        <taxon>Thiomicrorhabdus</taxon>
    </lineage>
</organism>
<evidence type="ECO:0000256" key="2">
    <source>
        <dbReference type="ARBA" id="ARBA00004236"/>
    </source>
</evidence>
<feature type="transmembrane region" description="Helical" evidence="14">
    <location>
        <begin position="12"/>
        <end position="42"/>
    </location>
</feature>
<evidence type="ECO:0000256" key="12">
    <source>
        <dbReference type="ARBA" id="ARBA00022989"/>
    </source>
</evidence>
<dbReference type="SUPFAM" id="SSF55874">
    <property type="entry name" value="ATPase domain of HSP90 chaperone/DNA topoisomerase II/histidine kinase"/>
    <property type="match status" value="1"/>
</dbReference>
<evidence type="ECO:0000256" key="10">
    <source>
        <dbReference type="ARBA" id="ARBA00022777"/>
    </source>
</evidence>
<dbReference type="InterPro" id="IPR021766">
    <property type="entry name" value="PhoR_N"/>
</dbReference>
<dbReference type="Gene3D" id="3.30.450.20">
    <property type="entry name" value="PAS domain"/>
    <property type="match status" value="1"/>
</dbReference>
<evidence type="ECO:0000256" key="14">
    <source>
        <dbReference type="SAM" id="Phobius"/>
    </source>
</evidence>
<dbReference type="Gene3D" id="3.30.565.10">
    <property type="entry name" value="Histidine kinase-like ATPase, C-terminal domain"/>
    <property type="match status" value="1"/>
</dbReference>
<dbReference type="GO" id="GO:0016301">
    <property type="term" value="F:kinase activity"/>
    <property type="evidence" value="ECO:0007669"/>
    <property type="project" value="UniProtKB-KW"/>
</dbReference>
<dbReference type="Pfam" id="PF00512">
    <property type="entry name" value="HisKA"/>
    <property type="match status" value="1"/>
</dbReference>
<comment type="subcellular location">
    <subcellularLocation>
        <location evidence="2">Cell membrane</location>
    </subcellularLocation>
</comment>
<keyword evidence="7" id="KW-0808">Transferase</keyword>
<dbReference type="PRINTS" id="PR00344">
    <property type="entry name" value="BCTRLSENSOR"/>
</dbReference>
<feature type="domain" description="Histidine kinase" evidence="15">
    <location>
        <begin position="210"/>
        <end position="425"/>
    </location>
</feature>
<evidence type="ECO:0000313" key="16">
    <source>
        <dbReference type="EMBL" id="BCN92841.1"/>
    </source>
</evidence>
<dbReference type="SMART" id="SM00387">
    <property type="entry name" value="HATPase_c"/>
    <property type="match status" value="1"/>
</dbReference>
<dbReference type="InterPro" id="IPR014310">
    <property type="entry name" value="Sig_transdc_His_kinase_PhoR"/>
</dbReference>
<dbReference type="Gene3D" id="1.10.287.130">
    <property type="match status" value="1"/>
</dbReference>
<evidence type="ECO:0000256" key="9">
    <source>
        <dbReference type="ARBA" id="ARBA00022741"/>
    </source>
</evidence>
<name>A0ABM7MBU8_9GAMM</name>
<evidence type="ECO:0000256" key="1">
    <source>
        <dbReference type="ARBA" id="ARBA00000085"/>
    </source>
</evidence>
<evidence type="ECO:0000259" key="15">
    <source>
        <dbReference type="PROSITE" id="PS50109"/>
    </source>
</evidence>
<dbReference type="RefSeq" id="WP_255695497.1">
    <property type="nucleotide sequence ID" value="NZ_AP024202.1"/>
</dbReference>
<dbReference type="PANTHER" id="PTHR45453">
    <property type="entry name" value="PHOSPHATE REGULON SENSOR PROTEIN PHOR"/>
    <property type="match status" value="1"/>
</dbReference>
<dbReference type="EMBL" id="AP024202">
    <property type="protein sequence ID" value="BCN92841.1"/>
    <property type="molecule type" value="Genomic_DNA"/>
</dbReference>
<keyword evidence="6" id="KW-0597">Phosphoprotein</keyword>
<evidence type="ECO:0000256" key="5">
    <source>
        <dbReference type="ARBA" id="ARBA00022475"/>
    </source>
</evidence>
<proteinExistence type="predicted"/>
<evidence type="ECO:0000256" key="7">
    <source>
        <dbReference type="ARBA" id="ARBA00022679"/>
    </source>
</evidence>
<dbReference type="InterPro" id="IPR036097">
    <property type="entry name" value="HisK_dim/P_sf"/>
</dbReference>
<keyword evidence="11" id="KW-0067">ATP-binding</keyword>
<dbReference type="Proteomes" id="UP001054820">
    <property type="component" value="Chromosome"/>
</dbReference>
<dbReference type="InterPro" id="IPR050351">
    <property type="entry name" value="BphY/WalK/GraS-like"/>
</dbReference>
<dbReference type="Pfam" id="PF02518">
    <property type="entry name" value="HATPase_c"/>
    <property type="match status" value="1"/>
</dbReference>
<keyword evidence="10 16" id="KW-0418">Kinase</keyword>